<proteinExistence type="predicted"/>
<gene>
    <name evidence="1" type="ORF">L6164_030388</name>
</gene>
<dbReference type="EMBL" id="CM039437">
    <property type="protein sequence ID" value="KAI4307171.1"/>
    <property type="molecule type" value="Genomic_DNA"/>
</dbReference>
<protein>
    <submittedName>
        <fullName evidence="1">Uncharacterized protein</fullName>
    </submittedName>
</protein>
<accession>A0ACB9LCJ7</accession>
<evidence type="ECO:0000313" key="1">
    <source>
        <dbReference type="EMBL" id="KAI4307171.1"/>
    </source>
</evidence>
<organism evidence="1 2">
    <name type="scientific">Bauhinia variegata</name>
    <name type="common">Purple orchid tree</name>
    <name type="synonym">Phanera variegata</name>
    <dbReference type="NCBI Taxonomy" id="167791"/>
    <lineage>
        <taxon>Eukaryota</taxon>
        <taxon>Viridiplantae</taxon>
        <taxon>Streptophyta</taxon>
        <taxon>Embryophyta</taxon>
        <taxon>Tracheophyta</taxon>
        <taxon>Spermatophyta</taxon>
        <taxon>Magnoliopsida</taxon>
        <taxon>eudicotyledons</taxon>
        <taxon>Gunneridae</taxon>
        <taxon>Pentapetalae</taxon>
        <taxon>rosids</taxon>
        <taxon>fabids</taxon>
        <taxon>Fabales</taxon>
        <taxon>Fabaceae</taxon>
        <taxon>Cercidoideae</taxon>
        <taxon>Cercideae</taxon>
        <taxon>Bauhiniinae</taxon>
        <taxon>Bauhinia</taxon>
    </lineage>
</organism>
<reference evidence="1 2" key="1">
    <citation type="journal article" date="2022" name="DNA Res.">
        <title>Chromosomal-level genome assembly of the orchid tree Bauhinia variegata (Leguminosae; Cercidoideae) supports the allotetraploid origin hypothesis of Bauhinia.</title>
        <authorList>
            <person name="Zhong Y."/>
            <person name="Chen Y."/>
            <person name="Zheng D."/>
            <person name="Pang J."/>
            <person name="Liu Y."/>
            <person name="Luo S."/>
            <person name="Meng S."/>
            <person name="Qian L."/>
            <person name="Wei D."/>
            <person name="Dai S."/>
            <person name="Zhou R."/>
        </authorList>
    </citation>
    <scope>NUCLEOTIDE SEQUENCE [LARGE SCALE GENOMIC DNA]</scope>
    <source>
        <strain evidence="1">BV-YZ2020</strain>
    </source>
</reference>
<evidence type="ECO:0000313" key="2">
    <source>
        <dbReference type="Proteomes" id="UP000828941"/>
    </source>
</evidence>
<dbReference type="Proteomes" id="UP000828941">
    <property type="component" value="Chromosome 12"/>
</dbReference>
<comment type="caution">
    <text evidence="1">The sequence shown here is derived from an EMBL/GenBank/DDBJ whole genome shotgun (WGS) entry which is preliminary data.</text>
</comment>
<sequence length="225" mass="25574">MEVLDEKRMGSLTEEQLLQMVRDYIESESESESLPTSNLSQDRKSRCLTVQEILWEATDVEIDILQKTLKHAKSVEFAEDTINLKRLVVMKLKMDGYEASLCKTSWVSSADPLKVFHCGGDYEYIDVMTREKDGKATRVIVDMDFRSQFELAKATTGYKELTDMLPCVFVGSEAKLSKIISILCSAATESLKEKGLHIPPWRKAAYMQSKWLSKDCKKISIPAIE</sequence>
<name>A0ACB9LCJ7_BAUVA</name>
<keyword evidence="2" id="KW-1185">Reference proteome</keyword>